<dbReference type="InterPro" id="IPR001810">
    <property type="entry name" value="F-box_dom"/>
</dbReference>
<dbReference type="NCBIfam" id="TIGR01640">
    <property type="entry name" value="F_box_assoc_1"/>
    <property type="match status" value="1"/>
</dbReference>
<keyword evidence="3" id="KW-1185">Reference proteome</keyword>
<dbReference type="AlphaFoldDB" id="A0A8T2AKS3"/>
<protein>
    <submittedName>
        <fullName evidence="2">F-box domain</fullName>
    </submittedName>
</protein>
<dbReference type="Pfam" id="PF00646">
    <property type="entry name" value="F-box"/>
    <property type="match status" value="1"/>
</dbReference>
<dbReference type="OrthoDB" id="1084782at2759"/>
<accession>A0A8T2AKS3</accession>
<dbReference type="PROSITE" id="PS50181">
    <property type="entry name" value="FBOX"/>
    <property type="match status" value="1"/>
</dbReference>
<dbReference type="InterPro" id="IPR013187">
    <property type="entry name" value="F-box-assoc_dom_typ3"/>
</dbReference>
<sequence length="462" mass="53050">MRRGRMDLKQAASKQEECQSIAQVVSLRGSNQFEIKDAKEDNSLALFPAKFPESMCIILACTQQERSRKRRRGRGRGRGMCEIPPDLVIEILMRLPATSLMRFKCVSKQWSSLISCRYFCNRLFTTVTLTRQQQRPRLYMCLVAKDNQRLLLSSTSPDNTSFVVVHQDLSIPGIGGYFLDAVPGLMCFQFRTKACIYNPSTKQLLTLPSVKSDITAQQGQLKSTQYFLGRDPVNDQYKLFCTIEISSQWFANMRSEHWVFTLEAGGSWKKVVPLGNYHPHAPATAGRSINGVVHYLAWVDLYNCAVVSFDIMSEEVTTFLLPRKIRDVPLPALMMKADLIEYDGKLAIFNHSYLKDEGSVDLWVLKDAGMKKWSHKRLVLQPCQRHLVHDIDLIVKGTTQDGKVMLAPLEMRSQFYILCYDVQSNDLRKVEIKGVPRLWFDKECYFDLKFVDESESFIYLEI</sequence>
<evidence type="ECO:0000259" key="1">
    <source>
        <dbReference type="PROSITE" id="PS50181"/>
    </source>
</evidence>
<evidence type="ECO:0000313" key="3">
    <source>
        <dbReference type="Proteomes" id="UP000694251"/>
    </source>
</evidence>
<dbReference type="Proteomes" id="UP000694251">
    <property type="component" value="Chromosome 9"/>
</dbReference>
<dbReference type="CDD" id="cd22157">
    <property type="entry name" value="F-box_AtFBW1-like"/>
    <property type="match status" value="1"/>
</dbReference>
<name>A0A8T2AKS3_ARASU</name>
<feature type="domain" description="F-box" evidence="1">
    <location>
        <begin position="77"/>
        <end position="127"/>
    </location>
</feature>
<gene>
    <name evidence="2" type="ORF">ISN44_As09g026190</name>
</gene>
<reference evidence="2 3" key="1">
    <citation type="submission" date="2020-12" db="EMBL/GenBank/DDBJ databases">
        <title>Concerted genomic and epigenomic changes stabilize Arabidopsis allopolyploids.</title>
        <authorList>
            <person name="Chen Z."/>
        </authorList>
    </citation>
    <scope>NUCLEOTIDE SEQUENCE [LARGE SCALE GENOMIC DNA]</scope>
    <source>
        <strain evidence="2">As9502</strain>
        <tissue evidence="2">Leaf</tissue>
    </source>
</reference>
<dbReference type="SMART" id="SM00256">
    <property type="entry name" value="FBOX"/>
    <property type="match status" value="1"/>
</dbReference>
<proteinExistence type="predicted"/>
<evidence type="ECO:0000313" key="2">
    <source>
        <dbReference type="EMBL" id="KAG7574433.1"/>
    </source>
</evidence>
<dbReference type="InterPro" id="IPR017451">
    <property type="entry name" value="F-box-assoc_interact_dom"/>
</dbReference>
<dbReference type="PANTHER" id="PTHR31111:SF14">
    <property type="entry name" value="F-BOX ASSOCIATED DOMAIN-CONTAINING PROTEIN"/>
    <property type="match status" value="1"/>
</dbReference>
<dbReference type="PANTHER" id="PTHR31111">
    <property type="entry name" value="BNAA05G37150D PROTEIN-RELATED"/>
    <property type="match status" value="1"/>
</dbReference>
<dbReference type="Pfam" id="PF08268">
    <property type="entry name" value="FBA_3"/>
    <property type="match status" value="1"/>
</dbReference>
<dbReference type="EMBL" id="JAEFBJ010000009">
    <property type="protein sequence ID" value="KAG7574433.1"/>
    <property type="molecule type" value="Genomic_DNA"/>
</dbReference>
<organism evidence="2 3">
    <name type="scientific">Arabidopsis suecica</name>
    <name type="common">Swedish thale-cress</name>
    <name type="synonym">Cardaminopsis suecica</name>
    <dbReference type="NCBI Taxonomy" id="45249"/>
    <lineage>
        <taxon>Eukaryota</taxon>
        <taxon>Viridiplantae</taxon>
        <taxon>Streptophyta</taxon>
        <taxon>Embryophyta</taxon>
        <taxon>Tracheophyta</taxon>
        <taxon>Spermatophyta</taxon>
        <taxon>Magnoliopsida</taxon>
        <taxon>eudicotyledons</taxon>
        <taxon>Gunneridae</taxon>
        <taxon>Pentapetalae</taxon>
        <taxon>rosids</taxon>
        <taxon>malvids</taxon>
        <taxon>Brassicales</taxon>
        <taxon>Brassicaceae</taxon>
        <taxon>Camelineae</taxon>
        <taxon>Arabidopsis</taxon>
    </lineage>
</organism>
<comment type="caution">
    <text evidence="2">The sequence shown here is derived from an EMBL/GenBank/DDBJ whole genome shotgun (WGS) entry which is preliminary data.</text>
</comment>